<keyword evidence="7 16" id="KW-0808">Transferase</keyword>
<evidence type="ECO:0000256" key="7">
    <source>
        <dbReference type="ARBA" id="ARBA00022679"/>
    </source>
</evidence>
<comment type="catalytic activity">
    <reaction evidence="14">
        <text>a CDP-1,2-diacyl-sn-glycerol + sn-glycerol 3-phosphate = a 1,2-diacyl-sn-glycero-3-phospho-(1'-sn-glycero-3'-phosphate) + CMP + H(+)</text>
        <dbReference type="Rhea" id="RHEA:12593"/>
        <dbReference type="ChEBI" id="CHEBI:15378"/>
        <dbReference type="ChEBI" id="CHEBI:57597"/>
        <dbReference type="ChEBI" id="CHEBI:58332"/>
        <dbReference type="ChEBI" id="CHEBI:60110"/>
        <dbReference type="ChEBI" id="CHEBI:60377"/>
        <dbReference type="EC" id="2.7.8.5"/>
    </reaction>
</comment>
<evidence type="ECO:0000256" key="5">
    <source>
        <dbReference type="ARBA" id="ARBA00014944"/>
    </source>
</evidence>
<keyword evidence="10" id="KW-0443">Lipid metabolism</keyword>
<comment type="pathway">
    <text evidence="2">Phospholipid metabolism; phosphatidylglycerol biosynthesis; phosphatidylglycerol from CDP-diacylglycerol: step 1/2.</text>
</comment>
<reference evidence="18" key="1">
    <citation type="submission" date="2022-03" db="EMBL/GenBank/DDBJ databases">
        <title>Genome Identification and Characterization of new species Bdellovibrio reynosense LBG001 sp. nov. from a Mexico soil sample.</title>
        <authorList>
            <person name="Camilli A."/>
            <person name="Ajao Y."/>
            <person name="Guo X."/>
        </authorList>
    </citation>
    <scope>NUCLEOTIDE SEQUENCE</scope>
    <source>
        <strain evidence="18">LBG001</strain>
    </source>
</reference>
<evidence type="ECO:0000256" key="4">
    <source>
        <dbReference type="ARBA" id="ARBA00013170"/>
    </source>
</evidence>
<keyword evidence="6" id="KW-0444">Lipid biosynthesis</keyword>
<dbReference type="GO" id="GO:0008444">
    <property type="term" value="F:CDP-diacylglycerol-glycerol-3-phosphate 3-phosphatidyltransferase activity"/>
    <property type="evidence" value="ECO:0007669"/>
    <property type="project" value="UniProtKB-EC"/>
</dbReference>
<keyword evidence="8 17" id="KW-0812">Transmembrane</keyword>
<evidence type="ECO:0000313" key="19">
    <source>
        <dbReference type="Proteomes" id="UP000830116"/>
    </source>
</evidence>
<evidence type="ECO:0000256" key="13">
    <source>
        <dbReference type="ARBA" id="ARBA00023264"/>
    </source>
</evidence>
<gene>
    <name evidence="18" type="primary">pgsA</name>
    <name evidence="18" type="ORF">MNR06_03870</name>
</gene>
<dbReference type="PROSITE" id="PS00379">
    <property type="entry name" value="CDP_ALCOHOL_P_TRANSF"/>
    <property type="match status" value="1"/>
</dbReference>
<keyword evidence="9 17" id="KW-1133">Transmembrane helix</keyword>
<feature type="transmembrane region" description="Helical" evidence="17">
    <location>
        <begin position="156"/>
        <end position="177"/>
    </location>
</feature>
<evidence type="ECO:0000256" key="15">
    <source>
        <dbReference type="NCBIfam" id="TIGR00560"/>
    </source>
</evidence>
<dbReference type="InterPro" id="IPR004570">
    <property type="entry name" value="Phosphatidylglycerol_P_synth"/>
</dbReference>
<dbReference type="InterPro" id="IPR048254">
    <property type="entry name" value="CDP_ALCOHOL_P_TRANSF_CS"/>
</dbReference>
<name>A0ABY4CAU7_9BACT</name>
<evidence type="ECO:0000256" key="17">
    <source>
        <dbReference type="SAM" id="Phobius"/>
    </source>
</evidence>
<organism evidence="18 19">
    <name type="scientific">Bdellovibrio reynosensis</name>
    <dbReference type="NCBI Taxonomy" id="2835041"/>
    <lineage>
        <taxon>Bacteria</taxon>
        <taxon>Pseudomonadati</taxon>
        <taxon>Bdellovibrionota</taxon>
        <taxon>Bdellovibrionia</taxon>
        <taxon>Bdellovibrionales</taxon>
        <taxon>Pseudobdellovibrionaceae</taxon>
        <taxon>Bdellovibrio</taxon>
    </lineage>
</organism>
<sequence length="191" mass="21357">MTTEFQKHLPMRITMSRIFIVPVIVALMWPNDLWYNVIAAVVFIFASITDYYDGYYARKYNAVSNFGKFMDPIADKILVTSVLTMLLAQGKVDAWMVIIILARDNFISGIRSVAAADQIVIAAKPAGKWKTAMQMVAIPLVIIGSMEPYLPYLDKIAYGVLWISVILSITSGIEYYVGYLKSKKALGSPIN</sequence>
<dbReference type="PIRSF" id="PIRSF000847">
    <property type="entry name" value="Phos_ph_gly_syn"/>
    <property type="match status" value="1"/>
</dbReference>
<evidence type="ECO:0000256" key="11">
    <source>
        <dbReference type="ARBA" id="ARBA00023136"/>
    </source>
</evidence>
<accession>A0ABY4CAU7</accession>
<evidence type="ECO:0000256" key="12">
    <source>
        <dbReference type="ARBA" id="ARBA00023209"/>
    </source>
</evidence>
<proteinExistence type="inferred from homology"/>
<evidence type="ECO:0000256" key="1">
    <source>
        <dbReference type="ARBA" id="ARBA00004141"/>
    </source>
</evidence>
<dbReference type="EC" id="2.7.8.5" evidence="4 15"/>
<keyword evidence="12" id="KW-0594">Phospholipid biosynthesis</keyword>
<dbReference type="NCBIfam" id="TIGR00560">
    <property type="entry name" value="pgsA"/>
    <property type="match status" value="1"/>
</dbReference>
<dbReference type="Pfam" id="PF01066">
    <property type="entry name" value="CDP-OH_P_transf"/>
    <property type="match status" value="1"/>
</dbReference>
<dbReference type="Gene3D" id="1.20.120.1760">
    <property type="match status" value="1"/>
</dbReference>
<evidence type="ECO:0000256" key="10">
    <source>
        <dbReference type="ARBA" id="ARBA00023098"/>
    </source>
</evidence>
<keyword evidence="19" id="KW-1185">Reference proteome</keyword>
<evidence type="ECO:0000256" key="3">
    <source>
        <dbReference type="ARBA" id="ARBA00010441"/>
    </source>
</evidence>
<dbReference type="EMBL" id="CP093442">
    <property type="protein sequence ID" value="UOF02091.1"/>
    <property type="molecule type" value="Genomic_DNA"/>
</dbReference>
<evidence type="ECO:0000256" key="16">
    <source>
        <dbReference type="RuleBase" id="RU003750"/>
    </source>
</evidence>
<evidence type="ECO:0000256" key="14">
    <source>
        <dbReference type="ARBA" id="ARBA00048586"/>
    </source>
</evidence>
<keyword evidence="13" id="KW-1208">Phospholipid metabolism</keyword>
<comment type="similarity">
    <text evidence="3 16">Belongs to the CDP-alcohol phosphatidyltransferase class-I family.</text>
</comment>
<dbReference type="PANTHER" id="PTHR14269:SF62">
    <property type="entry name" value="CDP-DIACYLGLYCEROL--GLYCEROL-3-PHOSPHATE 3-PHOSPHATIDYLTRANSFERASE 1, CHLOROPLASTIC"/>
    <property type="match status" value="1"/>
</dbReference>
<feature type="transmembrane region" description="Helical" evidence="17">
    <location>
        <begin position="9"/>
        <end position="27"/>
    </location>
</feature>
<keyword evidence="11 17" id="KW-0472">Membrane</keyword>
<feature type="transmembrane region" description="Helical" evidence="17">
    <location>
        <begin position="33"/>
        <end position="52"/>
    </location>
</feature>
<evidence type="ECO:0000256" key="9">
    <source>
        <dbReference type="ARBA" id="ARBA00022989"/>
    </source>
</evidence>
<evidence type="ECO:0000256" key="8">
    <source>
        <dbReference type="ARBA" id="ARBA00022692"/>
    </source>
</evidence>
<comment type="subcellular location">
    <subcellularLocation>
        <location evidence="1">Membrane</location>
        <topology evidence="1">Multi-pass membrane protein</topology>
    </subcellularLocation>
</comment>
<evidence type="ECO:0000313" key="18">
    <source>
        <dbReference type="EMBL" id="UOF02091.1"/>
    </source>
</evidence>
<dbReference type="InterPro" id="IPR043130">
    <property type="entry name" value="CDP-OH_PTrfase_TM_dom"/>
</dbReference>
<dbReference type="Proteomes" id="UP000830116">
    <property type="component" value="Chromosome"/>
</dbReference>
<dbReference type="RefSeq" id="WP_243538758.1">
    <property type="nucleotide sequence ID" value="NZ_CP093442.1"/>
</dbReference>
<dbReference type="InterPro" id="IPR000462">
    <property type="entry name" value="CDP-OH_P_trans"/>
</dbReference>
<protein>
    <recommendedName>
        <fullName evidence="5 15">CDP-diacylglycerol--glycerol-3-phosphate 3-phosphatidyltransferase</fullName>
        <ecNumber evidence="4 15">2.7.8.5</ecNumber>
    </recommendedName>
</protein>
<dbReference type="PANTHER" id="PTHR14269">
    <property type="entry name" value="CDP-DIACYLGLYCEROL--GLYCEROL-3-PHOSPHATE 3-PHOSPHATIDYLTRANSFERASE-RELATED"/>
    <property type="match status" value="1"/>
</dbReference>
<evidence type="ECO:0000256" key="2">
    <source>
        <dbReference type="ARBA" id="ARBA00005042"/>
    </source>
</evidence>
<evidence type="ECO:0000256" key="6">
    <source>
        <dbReference type="ARBA" id="ARBA00022516"/>
    </source>
</evidence>
<feature type="transmembrane region" description="Helical" evidence="17">
    <location>
        <begin position="132"/>
        <end position="150"/>
    </location>
</feature>
<dbReference type="InterPro" id="IPR050324">
    <property type="entry name" value="CDP-alcohol_PTase-I"/>
</dbReference>